<evidence type="ECO:0000313" key="3">
    <source>
        <dbReference type="EMBL" id="EDR25246.1"/>
    </source>
</evidence>
<accession>B0EJQ0</accession>
<dbReference type="EMBL" id="DS549596">
    <property type="protein sequence ID" value="EDR25246.1"/>
    <property type="molecule type" value="Genomic_DNA"/>
</dbReference>
<feature type="coiled-coil region" evidence="1">
    <location>
        <begin position="459"/>
        <end position="486"/>
    </location>
</feature>
<feature type="region of interest" description="Disordered" evidence="2">
    <location>
        <begin position="1"/>
        <end position="29"/>
    </location>
</feature>
<dbReference type="Gene3D" id="3.40.50.300">
    <property type="entry name" value="P-loop containing nucleotide triphosphate hydrolases"/>
    <property type="match status" value="1"/>
</dbReference>
<feature type="compositionally biased region" description="Basic and acidic residues" evidence="2">
    <location>
        <begin position="402"/>
        <end position="414"/>
    </location>
</feature>
<keyword evidence="4" id="KW-1185">Reference proteome</keyword>
<feature type="region of interest" description="Disordered" evidence="2">
    <location>
        <begin position="533"/>
        <end position="578"/>
    </location>
</feature>
<sequence>MKNLKEPYLNNSRLKKNNKMSSNDSKLEPSNLNRISLQHMLDHQKPLHFTSRYAYLTLWGDEVQNKIQFKEIIDRIVGPTNNLQYAHISPVERDEINPNPHQHLLIVMKRPKSFNARPIFNHKDGTQQKFWYSCVNSYTSRTGDFSAIIKYITKKGEGLHEGNANTKDELKQTWINALNDMDSYHDYKELEKNLMEINAEKYIQQEGKIKSRWMRKNSRRIDMENYTKENLLPWKEELEEVKNIRKWIKCASGNKFRMGNLFIVGPTKTGKTEFAIQEIFMKYNTFMLRGDSLFDTYDDEQQYKFIIFDDINYDKNLLRLIKALTSAINKKTMVNVKYSKAVVTARPCVHLLNYKEYEAVLNLMKFNGGYSWWRRNSMTIFLDQKIYKDPNESQNEIEDMSQEEKEYDPQKELDDKYEEVKDLPEEDDTSMNEIPSEHVKFQTRMTNFLEELGYDEEFLENLNEKIREAKKKDRTLKRKLDEYQDDNSSMLEEWNGDIEEYQSDNPLGLTRQEYKKFEEDAMSKFERDRKAYFDERAIEEENSDDYDDYDEYGDEEMNNPMEQQPLGGNGNDPDIIYD</sequence>
<dbReference type="OrthoDB" id="2161at2759"/>
<protein>
    <submittedName>
        <fullName evidence="3">Uncharacterized protein</fullName>
    </submittedName>
</protein>
<dbReference type="RefSeq" id="XP_001738428.1">
    <property type="nucleotide sequence ID" value="XM_001738376.1"/>
</dbReference>
<dbReference type="AlphaFoldDB" id="B0EJQ0"/>
<dbReference type="GeneID" id="5883510"/>
<organism evidence="4">
    <name type="scientific">Entamoeba dispar (strain ATCC PRA-260 / SAW760)</name>
    <dbReference type="NCBI Taxonomy" id="370354"/>
    <lineage>
        <taxon>Eukaryota</taxon>
        <taxon>Amoebozoa</taxon>
        <taxon>Evosea</taxon>
        <taxon>Archamoebae</taxon>
        <taxon>Mastigamoebida</taxon>
        <taxon>Entamoebidae</taxon>
        <taxon>Entamoeba</taxon>
    </lineage>
</organism>
<keyword evidence="1" id="KW-0175">Coiled coil</keyword>
<feature type="compositionally biased region" description="Acidic residues" evidence="2">
    <location>
        <begin position="537"/>
        <end position="557"/>
    </location>
</feature>
<gene>
    <name evidence="3" type="ORF">EDI_120640</name>
</gene>
<feature type="region of interest" description="Disordered" evidence="2">
    <location>
        <begin position="392"/>
        <end position="414"/>
    </location>
</feature>
<dbReference type="SUPFAM" id="SSF52540">
    <property type="entry name" value="P-loop containing nucleoside triphosphate hydrolases"/>
    <property type="match status" value="1"/>
</dbReference>
<dbReference type="VEuPathDB" id="AmoebaDB:EDI_120640"/>
<name>B0EJQ0_ENTDS</name>
<dbReference type="InterPro" id="IPR027417">
    <property type="entry name" value="P-loop_NTPase"/>
</dbReference>
<evidence type="ECO:0000256" key="2">
    <source>
        <dbReference type="SAM" id="MobiDB-lite"/>
    </source>
</evidence>
<proteinExistence type="predicted"/>
<evidence type="ECO:0000313" key="4">
    <source>
        <dbReference type="Proteomes" id="UP000008076"/>
    </source>
</evidence>
<reference evidence="4" key="1">
    <citation type="submission" date="2007-12" db="EMBL/GenBank/DDBJ databases">
        <title>Annotation of Entamoeba dispar SAW760.</title>
        <authorList>
            <person name="Lorenzi H."/>
            <person name="Inman J."/>
            <person name="Schobel S."/>
            <person name="Amedeo P."/>
            <person name="Caler E."/>
        </authorList>
    </citation>
    <scope>NUCLEOTIDE SEQUENCE [LARGE SCALE GENOMIC DNA]</scope>
    <source>
        <strain evidence="4">ATCC PRA-260 / SAW760</strain>
    </source>
</reference>
<dbReference type="KEGG" id="edi:EDI_120640"/>
<dbReference type="Proteomes" id="UP000008076">
    <property type="component" value="Unassembled WGS sequence"/>
</dbReference>
<evidence type="ECO:0000256" key="1">
    <source>
        <dbReference type="SAM" id="Coils"/>
    </source>
</evidence>